<name>A0A9D1PY54_9BACT</name>
<dbReference type="InterPro" id="IPR052351">
    <property type="entry name" value="Ornithine_N-alpha-AT"/>
</dbReference>
<dbReference type="InterPro" id="IPR016181">
    <property type="entry name" value="Acyl_CoA_acyltransferase"/>
</dbReference>
<evidence type="ECO:0000313" key="8">
    <source>
        <dbReference type="Proteomes" id="UP000886752"/>
    </source>
</evidence>
<sequence>MQDFCQGSGRLVHALLEASNISLPGPVCQAVSGLLGLNALGDLYTQVRNCGSADEMALKTLQDLNVTVEADFASIPAKGPLVIVSNHPFGMLEGLVLMAHLSQVRPDVRILANNILDKLAGLPELRVLKDRLVPIDVADGADAASNLPGLRAALRHLEEGGALVVFPAGTVSHWQKGQGISDPYWRTTALRLSERCKARVVPLHFAGRNSLPFCLAGLVHPTLRTLLLPRELLNKRGCTVRVRSGAVIDNDTLNILPSSKLRNGYLRMCCYALRDVKQQRQDKAGMQPIASHADREQVARALEALPSENHLVTQGDYRLYVFKGQDEDFLLSEIGIAREETFRPCGEGTGNARDLDDYDRHYYHLLLWNARDQAIAGAYRLGLVPEILRMPKRSRGMYSASLFAMDPRFLERYGRNGLELGRALVTAPYQRDFYPLLLLWKGIAAFICRHNLRYLFGPASLSLDASPASLDLITTMLASQYASPELDGLVKGRKKPKAKRHDDAQTAILAAIRNREIDFKGVDRLVRVQDEGRGIPVLFRHYLQLNGKIAAFHCDYSFNTLDAFLFVDLPKAPVSKLKRYMGDAEAKDYLKKQA</sequence>
<keyword evidence="4" id="KW-0443">Lipid metabolism</keyword>
<evidence type="ECO:0000256" key="2">
    <source>
        <dbReference type="ARBA" id="ARBA00022516"/>
    </source>
</evidence>
<dbReference type="SUPFAM" id="SSF69593">
    <property type="entry name" value="Glycerol-3-phosphate (1)-acyltransferase"/>
    <property type="match status" value="1"/>
</dbReference>
<evidence type="ECO:0000256" key="4">
    <source>
        <dbReference type="ARBA" id="ARBA00023098"/>
    </source>
</evidence>
<dbReference type="SUPFAM" id="SSF55729">
    <property type="entry name" value="Acyl-CoA N-acyltransferases (Nat)"/>
    <property type="match status" value="1"/>
</dbReference>
<dbReference type="PANTHER" id="PTHR37323">
    <property type="entry name" value="GCN5-RELATED N-ACETYLTRANSFERASE"/>
    <property type="match status" value="1"/>
</dbReference>
<evidence type="ECO:0000313" key="7">
    <source>
        <dbReference type="EMBL" id="HIW01065.1"/>
    </source>
</evidence>
<evidence type="ECO:0000256" key="3">
    <source>
        <dbReference type="ARBA" id="ARBA00022679"/>
    </source>
</evidence>
<proteinExistence type="predicted"/>
<comment type="pathway">
    <text evidence="1">Lipid metabolism.</text>
</comment>
<keyword evidence="2" id="KW-0444">Lipid biosynthesis</keyword>
<dbReference type="PANTHER" id="PTHR37323:SF1">
    <property type="entry name" value="L-ORNITHINE N(ALPHA)-ACYLTRANSFERASE"/>
    <property type="match status" value="1"/>
</dbReference>
<reference evidence="7" key="2">
    <citation type="submission" date="2021-04" db="EMBL/GenBank/DDBJ databases">
        <authorList>
            <person name="Gilroy R."/>
        </authorList>
    </citation>
    <scope>NUCLEOTIDE SEQUENCE</scope>
    <source>
        <strain evidence="7">ChiHecec2B26-446</strain>
    </source>
</reference>
<dbReference type="GO" id="GO:0016746">
    <property type="term" value="F:acyltransferase activity"/>
    <property type="evidence" value="ECO:0007669"/>
    <property type="project" value="UniProtKB-KW"/>
</dbReference>
<dbReference type="CDD" id="cd07986">
    <property type="entry name" value="LPLAT_ACT14924-like"/>
    <property type="match status" value="1"/>
</dbReference>
<dbReference type="SMART" id="SM00563">
    <property type="entry name" value="PlsC"/>
    <property type="match status" value="1"/>
</dbReference>
<evidence type="ECO:0000256" key="5">
    <source>
        <dbReference type="ARBA" id="ARBA00023315"/>
    </source>
</evidence>
<dbReference type="Pfam" id="PF13444">
    <property type="entry name" value="Acetyltransf_5"/>
    <property type="match status" value="1"/>
</dbReference>
<accession>A0A9D1PY54</accession>
<dbReference type="Pfam" id="PF19576">
    <property type="entry name" value="Acyltransf_2"/>
    <property type="match status" value="1"/>
</dbReference>
<dbReference type="AlphaFoldDB" id="A0A9D1PY54"/>
<dbReference type="InterPro" id="IPR045746">
    <property type="entry name" value="ACT14924-like_Acyltransf_dom"/>
</dbReference>
<dbReference type="EMBL" id="DXHV01000072">
    <property type="protein sequence ID" value="HIW01065.1"/>
    <property type="molecule type" value="Genomic_DNA"/>
</dbReference>
<comment type="caution">
    <text evidence="7">The sequence shown here is derived from an EMBL/GenBank/DDBJ whole genome shotgun (WGS) entry which is preliminary data.</text>
</comment>
<evidence type="ECO:0000256" key="1">
    <source>
        <dbReference type="ARBA" id="ARBA00005189"/>
    </source>
</evidence>
<keyword evidence="3" id="KW-0808">Transferase</keyword>
<evidence type="ECO:0000259" key="6">
    <source>
        <dbReference type="SMART" id="SM00563"/>
    </source>
</evidence>
<dbReference type="GO" id="GO:0006629">
    <property type="term" value="P:lipid metabolic process"/>
    <property type="evidence" value="ECO:0007669"/>
    <property type="project" value="UniProtKB-KW"/>
</dbReference>
<feature type="domain" description="Phospholipid/glycerol acyltransferase" evidence="6">
    <location>
        <begin position="81"/>
        <end position="208"/>
    </location>
</feature>
<dbReference type="InterPro" id="IPR002123">
    <property type="entry name" value="Plipid/glycerol_acylTrfase"/>
</dbReference>
<gene>
    <name evidence="7" type="ORF">H9894_07755</name>
</gene>
<dbReference type="Gene3D" id="3.40.630.30">
    <property type="match status" value="1"/>
</dbReference>
<keyword evidence="5 7" id="KW-0012">Acyltransferase</keyword>
<organism evidence="7 8">
    <name type="scientific">Candidatus Desulfovibrio intestinipullorum</name>
    <dbReference type="NCBI Taxonomy" id="2838536"/>
    <lineage>
        <taxon>Bacteria</taxon>
        <taxon>Pseudomonadati</taxon>
        <taxon>Thermodesulfobacteriota</taxon>
        <taxon>Desulfovibrionia</taxon>
        <taxon>Desulfovibrionales</taxon>
        <taxon>Desulfovibrionaceae</taxon>
        <taxon>Desulfovibrio</taxon>
    </lineage>
</organism>
<protein>
    <submittedName>
        <fullName evidence="7">Lysophospholipid acyltransferase family protein</fullName>
    </submittedName>
</protein>
<reference evidence="7" key="1">
    <citation type="journal article" date="2021" name="PeerJ">
        <title>Extensive microbial diversity within the chicken gut microbiome revealed by metagenomics and culture.</title>
        <authorList>
            <person name="Gilroy R."/>
            <person name="Ravi A."/>
            <person name="Getino M."/>
            <person name="Pursley I."/>
            <person name="Horton D.L."/>
            <person name="Alikhan N.F."/>
            <person name="Baker D."/>
            <person name="Gharbi K."/>
            <person name="Hall N."/>
            <person name="Watson M."/>
            <person name="Adriaenssens E.M."/>
            <person name="Foster-Nyarko E."/>
            <person name="Jarju S."/>
            <person name="Secka A."/>
            <person name="Antonio M."/>
            <person name="Oren A."/>
            <person name="Chaudhuri R.R."/>
            <person name="La Ragione R."/>
            <person name="Hildebrand F."/>
            <person name="Pallen M.J."/>
        </authorList>
    </citation>
    <scope>NUCLEOTIDE SEQUENCE</scope>
    <source>
        <strain evidence="7">ChiHecec2B26-446</strain>
    </source>
</reference>
<dbReference type="Proteomes" id="UP000886752">
    <property type="component" value="Unassembled WGS sequence"/>
</dbReference>